<gene>
    <name evidence="13" type="ORF">SPAPADRAFT_139052</name>
</gene>
<feature type="compositionally biased region" description="Polar residues" evidence="11">
    <location>
        <begin position="397"/>
        <end position="407"/>
    </location>
</feature>
<dbReference type="STRING" id="619300.G3APR8"/>
<keyword evidence="6 10" id="KW-0156">Chromatin regulator</keyword>
<name>G3APR8_SPAPN</name>
<dbReference type="GO" id="GO:0000785">
    <property type="term" value="C:chromatin"/>
    <property type="evidence" value="ECO:0007669"/>
    <property type="project" value="TreeGrafter"/>
</dbReference>
<evidence type="ECO:0000313" key="14">
    <source>
        <dbReference type="Proteomes" id="UP000000709"/>
    </source>
</evidence>
<dbReference type="GO" id="GO:0000417">
    <property type="term" value="C:HIR complex"/>
    <property type="evidence" value="ECO:0007669"/>
    <property type="project" value="TreeGrafter"/>
</dbReference>
<feature type="compositionally biased region" description="Polar residues" evidence="11">
    <location>
        <begin position="485"/>
        <end position="494"/>
    </location>
</feature>
<dbReference type="eggNOG" id="KOG0973">
    <property type="taxonomic scope" value="Eukaryota"/>
</dbReference>
<dbReference type="OrthoDB" id="1741719at2759"/>
<dbReference type="KEGG" id="spaa:SPAPADRAFT_139052"/>
<evidence type="ECO:0000256" key="11">
    <source>
        <dbReference type="SAM" id="MobiDB-lite"/>
    </source>
</evidence>
<reference evidence="13 14" key="1">
    <citation type="journal article" date="2011" name="Proc. Natl. Acad. Sci. U.S.A.">
        <title>Comparative genomics of xylose-fermenting fungi for enhanced biofuel production.</title>
        <authorList>
            <person name="Wohlbach D.J."/>
            <person name="Kuo A."/>
            <person name="Sato T.K."/>
            <person name="Potts K.M."/>
            <person name="Salamov A.A."/>
            <person name="LaButti K.M."/>
            <person name="Sun H."/>
            <person name="Clum A."/>
            <person name="Pangilinan J.L."/>
            <person name="Lindquist E.A."/>
            <person name="Lucas S."/>
            <person name="Lapidus A."/>
            <person name="Jin M."/>
            <person name="Gunawan C."/>
            <person name="Balan V."/>
            <person name="Dale B.E."/>
            <person name="Jeffries T.W."/>
            <person name="Zinkel R."/>
            <person name="Barry K.W."/>
            <person name="Grigoriev I.V."/>
            <person name="Gasch A.P."/>
        </authorList>
    </citation>
    <scope>NUCLEOTIDE SEQUENCE [LARGE SCALE GENOMIC DNA]</scope>
    <source>
        <strain evidence="14">NRRL Y-27907 / 11-Y1</strain>
    </source>
</reference>
<dbReference type="AlphaFoldDB" id="G3APR8"/>
<dbReference type="InterPro" id="IPR036322">
    <property type="entry name" value="WD40_repeat_dom_sf"/>
</dbReference>
<dbReference type="InterPro" id="IPR011494">
    <property type="entry name" value="HIRA-like_C"/>
</dbReference>
<dbReference type="GeneID" id="18870175"/>
<evidence type="ECO:0000256" key="7">
    <source>
        <dbReference type="ARBA" id="ARBA00023015"/>
    </source>
</evidence>
<dbReference type="GO" id="GO:0006355">
    <property type="term" value="P:regulation of DNA-templated transcription"/>
    <property type="evidence" value="ECO:0007669"/>
    <property type="project" value="InterPro"/>
</dbReference>
<feature type="domain" description="Protein HIRA-like C-terminal" evidence="12">
    <location>
        <begin position="629"/>
        <end position="846"/>
    </location>
</feature>
<dbReference type="GO" id="GO:0006338">
    <property type="term" value="P:chromatin remodeling"/>
    <property type="evidence" value="ECO:0007669"/>
    <property type="project" value="InterPro"/>
</dbReference>
<keyword evidence="8 10" id="KW-0804">Transcription</keyword>
<dbReference type="InterPro" id="IPR001680">
    <property type="entry name" value="WD40_rpt"/>
</dbReference>
<dbReference type="PANTHER" id="PTHR13831">
    <property type="entry name" value="MEMBER OF THE HIR1 FAMILY OF WD-REPEAT PROTEINS"/>
    <property type="match status" value="1"/>
</dbReference>
<dbReference type="Proteomes" id="UP000000709">
    <property type="component" value="Unassembled WGS sequence"/>
</dbReference>
<keyword evidence="7 10" id="KW-0805">Transcription regulation</keyword>
<evidence type="ECO:0000256" key="4">
    <source>
        <dbReference type="ARBA" id="ARBA00022574"/>
    </source>
</evidence>
<accession>G3APR8</accession>
<feature type="compositionally biased region" description="Pro residues" evidence="11">
    <location>
        <begin position="416"/>
        <end position="428"/>
    </location>
</feature>
<dbReference type="SMART" id="SM00320">
    <property type="entry name" value="WD40"/>
    <property type="match status" value="5"/>
</dbReference>
<evidence type="ECO:0000313" key="13">
    <source>
        <dbReference type="EMBL" id="EGW32239.1"/>
    </source>
</evidence>
<dbReference type="FunCoup" id="G3APR8">
    <property type="interactions" value="438"/>
</dbReference>
<dbReference type="GO" id="GO:0006351">
    <property type="term" value="P:DNA-templated transcription"/>
    <property type="evidence" value="ECO:0007669"/>
    <property type="project" value="InterPro"/>
</dbReference>
<comment type="similarity">
    <text evidence="2 10">Belongs to the WD repeat HIR1 family.</text>
</comment>
<keyword evidence="4 10" id="KW-0853">WD repeat</keyword>
<protein>
    <recommendedName>
        <fullName evidence="10">Protein HIR</fullName>
    </recommendedName>
</protein>
<organism evidence="14">
    <name type="scientific">Spathaspora passalidarum (strain NRRL Y-27907 / 11-Y1)</name>
    <dbReference type="NCBI Taxonomy" id="619300"/>
    <lineage>
        <taxon>Eukaryota</taxon>
        <taxon>Fungi</taxon>
        <taxon>Dikarya</taxon>
        <taxon>Ascomycota</taxon>
        <taxon>Saccharomycotina</taxon>
        <taxon>Pichiomycetes</taxon>
        <taxon>Debaryomycetaceae</taxon>
        <taxon>Spathaspora</taxon>
    </lineage>
</organism>
<dbReference type="Gene3D" id="2.130.10.10">
    <property type="entry name" value="YVTN repeat-like/Quinoprotein amine dehydrogenase"/>
    <property type="match status" value="2"/>
</dbReference>
<evidence type="ECO:0000256" key="6">
    <source>
        <dbReference type="ARBA" id="ARBA00022853"/>
    </source>
</evidence>
<feature type="region of interest" description="Disordered" evidence="11">
    <location>
        <begin position="392"/>
        <end position="455"/>
    </location>
</feature>
<sequence>MKLLQFPLGHFNTVSVSPDNTKLIAGGDSVLQVYDMNGLIKYAQLDPAPKLDDLKTIKPVRTITCHKDAVNCVQFFHNSEEFISADTAGYIYHHTSSSAVQIYPFGSKTAVAIVDLSISADDKILAWSTTSGEVNLYSFPSHKYQRLTSSSSIQRSVSFDPTNNYLVTIGDDTLIHVYQYTQSPYKFRHISKISRLLNKNRRNVKYKRISWSPEGELVAVPTACKNQTMVISLISHTNNWNTSISLVGHDSTCQVVKFNPKLYGEDDSVYSVVASGDGDGTVCVWNTTKDSPIIILKNVGDDIKDLCWVGSNAVVWCGGNGIYVGKFEQSELGDEVDVKAFERLMSLQKSLVKDITHKYDENYKRGAKEIDYIEEVNGIDIRHEEKEVKVDVEPTSVVPTDSESSNVKGKITPSVLLPPDPTATPPPTDILDSAMSTRKSPAKTKSTKPAPSAQPIITMKNGKRRIQPMLISSNNSTPVLDHKTTTNTSAQKPVTSMEFDKPSTVISTDHVKKRPNQDQQQPSKKRQQLEPIKFIGTPIVNPSTAISQIRLATPKIRLHFQSKSGELTLDIKNGSGNETQPSRVTCIKKEKPVWTDFLAKHVGLVTSGNDFFAIALADGNIIIYSQISGIRVFPTLVLGSPISFLESCENYLMAVTNIGELFVWDISNKKSVLTSTITPLLDLGKYDDDGLSKSDHITLCAITTTGIPLITLSNGNGYMYNTSLAIWQTVSESWWCFGSHYWNSATTTTPTDSIIDMLEHHTNEEILRKTRTGRGKLFNKISKNMIMKEGFESLENTISINHLENRIKCAEILGEKQEFKKWFMIYVERLCELGLKVRLFEVCSELLGPNESQGNGSKEIAIMNNGNTTSSEWNPNICGWDKHTLLKDIITTCSIHRDAQRVLIHFGELLALV</sequence>
<keyword evidence="5 10" id="KW-0677">Repeat</keyword>
<dbReference type="EMBL" id="GL996502">
    <property type="protein sequence ID" value="EGW32239.1"/>
    <property type="molecule type" value="Genomic_DNA"/>
</dbReference>
<dbReference type="HOGENOM" id="CLU_004372_3_0_1"/>
<evidence type="ECO:0000256" key="3">
    <source>
        <dbReference type="ARBA" id="ARBA00022491"/>
    </source>
</evidence>
<keyword evidence="14" id="KW-1185">Reference proteome</keyword>
<dbReference type="InterPro" id="IPR019015">
    <property type="entry name" value="HIRA_B_motif"/>
</dbReference>
<evidence type="ECO:0000256" key="5">
    <source>
        <dbReference type="ARBA" id="ARBA00022737"/>
    </source>
</evidence>
<comment type="subcellular location">
    <subcellularLocation>
        <location evidence="1 10">Nucleus</location>
    </subcellularLocation>
</comment>
<dbReference type="RefSeq" id="XP_007375515.1">
    <property type="nucleotide sequence ID" value="XM_007375453.1"/>
</dbReference>
<dbReference type="GO" id="GO:0005634">
    <property type="term" value="C:nucleus"/>
    <property type="evidence" value="ECO:0007669"/>
    <property type="project" value="UniProtKB-SubCell"/>
</dbReference>
<keyword evidence="3 10" id="KW-0678">Repressor</keyword>
<evidence type="ECO:0000256" key="9">
    <source>
        <dbReference type="ARBA" id="ARBA00023242"/>
    </source>
</evidence>
<dbReference type="InParanoid" id="G3APR8"/>
<dbReference type="InterPro" id="IPR031120">
    <property type="entry name" value="HIR1-like"/>
</dbReference>
<proteinExistence type="inferred from homology"/>
<dbReference type="SUPFAM" id="SSF50978">
    <property type="entry name" value="WD40 repeat-like"/>
    <property type="match status" value="2"/>
</dbReference>
<dbReference type="PANTHER" id="PTHR13831:SF1">
    <property type="entry name" value="PROTEIN HIR2"/>
    <property type="match status" value="1"/>
</dbReference>
<evidence type="ECO:0000256" key="1">
    <source>
        <dbReference type="ARBA" id="ARBA00004123"/>
    </source>
</evidence>
<dbReference type="Pfam" id="PF00400">
    <property type="entry name" value="WD40"/>
    <property type="match status" value="3"/>
</dbReference>
<feature type="region of interest" description="Disordered" evidence="11">
    <location>
        <begin position="472"/>
        <end position="530"/>
    </location>
</feature>
<dbReference type="GO" id="GO:0031491">
    <property type="term" value="F:nucleosome binding"/>
    <property type="evidence" value="ECO:0007669"/>
    <property type="project" value="TreeGrafter"/>
</dbReference>
<dbReference type="InterPro" id="IPR015943">
    <property type="entry name" value="WD40/YVTN_repeat-like_dom_sf"/>
</dbReference>
<evidence type="ECO:0000259" key="12">
    <source>
        <dbReference type="Pfam" id="PF07569"/>
    </source>
</evidence>
<evidence type="ECO:0000256" key="8">
    <source>
        <dbReference type="ARBA" id="ARBA00023163"/>
    </source>
</evidence>
<keyword evidence="9 10" id="KW-0539">Nucleus</keyword>
<evidence type="ECO:0000256" key="2">
    <source>
        <dbReference type="ARBA" id="ARBA00007306"/>
    </source>
</evidence>
<dbReference type="Pfam" id="PF07569">
    <property type="entry name" value="Hira"/>
    <property type="match status" value="1"/>
</dbReference>
<dbReference type="OMA" id="RGSWDGD"/>
<evidence type="ECO:0000256" key="10">
    <source>
        <dbReference type="RuleBase" id="RU364014"/>
    </source>
</evidence>
<dbReference type="Pfam" id="PF09453">
    <property type="entry name" value="HIRA_B"/>
    <property type="match status" value="1"/>
</dbReference>
<comment type="function">
    <text evidence="10">Required for replication-independent chromatin assembly and for the periodic repression of histone gene transcription during the cell cycle.</text>
</comment>